<dbReference type="InterPro" id="IPR038430">
    <property type="entry name" value="NDAH_ubi_oxred_su3_sf"/>
</dbReference>
<keyword evidence="3 7" id="KW-0813">Transport</keyword>
<dbReference type="GO" id="GO:0050136">
    <property type="term" value="F:NADH dehydrogenase (quinone) (non-electrogenic) activity"/>
    <property type="evidence" value="ECO:0007669"/>
    <property type="project" value="UniProtKB-UniRule"/>
</dbReference>
<keyword evidence="7" id="KW-1003">Cell membrane</keyword>
<gene>
    <name evidence="7" type="primary">nuoA</name>
    <name evidence="9" type="ORF">K8I29_09330</name>
</gene>
<reference evidence="9" key="1">
    <citation type="journal article" date="2021" name="bioRxiv">
        <title>Unraveling nitrogen, sulfur and carbon metabolic pathways and microbial community transcriptional responses to substrate deprivation and toxicity stresses in a bioreactor mimicking anoxic brackish coastal sediment conditions.</title>
        <authorList>
            <person name="Martins P.D."/>
            <person name="Echeveste M.J."/>
            <person name="Arshad A."/>
            <person name="Kurth J."/>
            <person name="Ouboter H."/>
            <person name="Jetten M.S.M."/>
            <person name="Welte C.U."/>
        </authorList>
    </citation>
    <scope>NUCLEOTIDE SEQUENCE</scope>
    <source>
        <strain evidence="9">MAG_39</strain>
    </source>
</reference>
<evidence type="ECO:0000256" key="1">
    <source>
        <dbReference type="ARBA" id="ARBA00004141"/>
    </source>
</evidence>
<comment type="caution">
    <text evidence="9">The sequence shown here is derived from an EMBL/GenBank/DDBJ whole genome shotgun (WGS) entry which is preliminary data.</text>
</comment>
<feature type="transmembrane region" description="Helical" evidence="7">
    <location>
        <begin position="66"/>
        <end position="87"/>
    </location>
</feature>
<proteinExistence type="inferred from homology"/>
<evidence type="ECO:0000256" key="6">
    <source>
        <dbReference type="ARBA" id="ARBA00023136"/>
    </source>
</evidence>
<comment type="subcellular location">
    <subcellularLocation>
        <location evidence="7 8">Cell membrane</location>
        <topology evidence="7 8">Multi-pass membrane protein</topology>
    </subcellularLocation>
    <subcellularLocation>
        <location evidence="1">Membrane</location>
        <topology evidence="1">Multi-pass membrane protein</topology>
    </subcellularLocation>
</comment>
<dbReference type="PANTHER" id="PTHR11058:SF9">
    <property type="entry name" value="NADH-UBIQUINONE OXIDOREDUCTASE CHAIN 3"/>
    <property type="match status" value="1"/>
</dbReference>
<organism evidence="9 10">
    <name type="scientific">Candidatus Nitrobium versatile</name>
    <dbReference type="NCBI Taxonomy" id="2884831"/>
    <lineage>
        <taxon>Bacteria</taxon>
        <taxon>Pseudomonadati</taxon>
        <taxon>Nitrospirota</taxon>
        <taxon>Nitrospiria</taxon>
        <taxon>Nitrospirales</taxon>
        <taxon>Nitrospiraceae</taxon>
        <taxon>Candidatus Nitrobium</taxon>
    </lineage>
</organism>
<comment type="subunit">
    <text evidence="7">NDH-1 is composed of 14 different subunits. Subunits NuoA, H, J, K, L, M, N constitute the membrane sector of the complex.</text>
</comment>
<sequence>MMPGSYMPTEYFPVLITMIIASAVGFGALLVGNLFRLKRAYREKLMAYESGNPPLGEPRYRFNVKFYIIAMLFVVFDVEAVFLYPWAIVYDKIGLYALIEMMLFILVLVVGYVYAWKKEAFVWD</sequence>
<dbReference type="GO" id="GO:0048038">
    <property type="term" value="F:quinone binding"/>
    <property type="evidence" value="ECO:0007669"/>
    <property type="project" value="UniProtKB-KW"/>
</dbReference>
<evidence type="ECO:0000256" key="5">
    <source>
        <dbReference type="ARBA" id="ARBA00022989"/>
    </source>
</evidence>
<comment type="function">
    <text evidence="7">NDH-1 shuttles electrons from NADH, via FMN and iron-sulfur (Fe-S) centers, to quinones in the respiratory chain. The immediate electron acceptor for the enzyme in this species is believed to be ubiquinone. Couples the redox reaction to proton translocation (for every two electrons transferred, four hydrogen ions are translocated across the cytoplasmic membrane), and thus conserves the redox energy in a proton gradient.</text>
</comment>
<dbReference type="Pfam" id="PF00507">
    <property type="entry name" value="Oxidored_q4"/>
    <property type="match status" value="1"/>
</dbReference>
<dbReference type="EMBL" id="JAIOIV010000074">
    <property type="protein sequence ID" value="MBZ0156393.1"/>
    <property type="molecule type" value="Genomic_DNA"/>
</dbReference>
<dbReference type="EC" id="7.1.1.-" evidence="7"/>
<protein>
    <recommendedName>
        <fullName evidence="7">NADH-quinone oxidoreductase subunit A</fullName>
        <ecNumber evidence="7">7.1.1.-</ecNumber>
    </recommendedName>
    <alternativeName>
        <fullName evidence="7">NADH dehydrogenase I subunit A</fullName>
    </alternativeName>
    <alternativeName>
        <fullName evidence="7">NDH-1 subunit A</fullName>
    </alternativeName>
    <alternativeName>
        <fullName evidence="7">NUO1</fullName>
    </alternativeName>
</protein>
<name>A0A953M1X5_9BACT</name>
<evidence type="ECO:0000256" key="4">
    <source>
        <dbReference type="ARBA" id="ARBA00022692"/>
    </source>
</evidence>
<reference evidence="9" key="2">
    <citation type="submission" date="2021-08" db="EMBL/GenBank/DDBJ databases">
        <authorList>
            <person name="Dalcin Martins P."/>
        </authorList>
    </citation>
    <scope>NUCLEOTIDE SEQUENCE</scope>
    <source>
        <strain evidence="9">MAG_39</strain>
    </source>
</reference>
<dbReference type="AlphaFoldDB" id="A0A953M1X5"/>
<dbReference type="Proteomes" id="UP000705867">
    <property type="component" value="Unassembled WGS sequence"/>
</dbReference>
<keyword evidence="5 7" id="KW-1133">Transmembrane helix</keyword>
<dbReference type="InterPro" id="IPR000440">
    <property type="entry name" value="NADH_UbQ/plastoQ_OxRdtase_su3"/>
</dbReference>
<evidence type="ECO:0000256" key="8">
    <source>
        <dbReference type="RuleBase" id="RU003639"/>
    </source>
</evidence>
<keyword evidence="7 8" id="KW-0874">Quinone</keyword>
<evidence type="ECO:0000256" key="7">
    <source>
        <dbReference type="HAMAP-Rule" id="MF_01394"/>
    </source>
</evidence>
<dbReference type="Gene3D" id="1.20.58.1610">
    <property type="entry name" value="NADH:ubiquinone/plastoquinone oxidoreductase, chain 3"/>
    <property type="match status" value="1"/>
</dbReference>
<comment type="catalytic activity">
    <reaction evidence="7 8">
        <text>a quinone + NADH + 5 H(+)(in) = a quinol + NAD(+) + 4 H(+)(out)</text>
        <dbReference type="Rhea" id="RHEA:57888"/>
        <dbReference type="ChEBI" id="CHEBI:15378"/>
        <dbReference type="ChEBI" id="CHEBI:24646"/>
        <dbReference type="ChEBI" id="CHEBI:57540"/>
        <dbReference type="ChEBI" id="CHEBI:57945"/>
        <dbReference type="ChEBI" id="CHEBI:132124"/>
    </reaction>
</comment>
<keyword evidence="7" id="KW-0830">Ubiquinone</keyword>
<keyword evidence="4 7" id="KW-0812">Transmembrane</keyword>
<evidence type="ECO:0000313" key="10">
    <source>
        <dbReference type="Proteomes" id="UP000705867"/>
    </source>
</evidence>
<comment type="similarity">
    <text evidence="2 7 8">Belongs to the complex I subunit 3 family.</text>
</comment>
<keyword evidence="7 8" id="KW-0520">NAD</keyword>
<evidence type="ECO:0000256" key="3">
    <source>
        <dbReference type="ARBA" id="ARBA00022448"/>
    </source>
</evidence>
<dbReference type="HAMAP" id="MF_01394">
    <property type="entry name" value="NDH1_NuoA"/>
    <property type="match status" value="1"/>
</dbReference>
<feature type="transmembrane region" description="Helical" evidence="7">
    <location>
        <begin position="12"/>
        <end position="35"/>
    </location>
</feature>
<dbReference type="GO" id="GO:0030964">
    <property type="term" value="C:NADH dehydrogenase complex"/>
    <property type="evidence" value="ECO:0007669"/>
    <property type="project" value="TreeGrafter"/>
</dbReference>
<dbReference type="GO" id="GO:0005886">
    <property type="term" value="C:plasma membrane"/>
    <property type="evidence" value="ECO:0007669"/>
    <property type="project" value="UniProtKB-SubCell"/>
</dbReference>
<evidence type="ECO:0000313" key="9">
    <source>
        <dbReference type="EMBL" id="MBZ0156393.1"/>
    </source>
</evidence>
<feature type="transmembrane region" description="Helical" evidence="7">
    <location>
        <begin position="93"/>
        <end position="115"/>
    </location>
</feature>
<dbReference type="GO" id="GO:0008137">
    <property type="term" value="F:NADH dehydrogenase (ubiquinone) activity"/>
    <property type="evidence" value="ECO:0007669"/>
    <property type="project" value="InterPro"/>
</dbReference>
<dbReference type="InterPro" id="IPR023043">
    <property type="entry name" value="NAD(P)H_OxRDtase_bac/plastid"/>
</dbReference>
<keyword evidence="7" id="KW-1278">Translocase</keyword>
<dbReference type="PANTHER" id="PTHR11058">
    <property type="entry name" value="NADH-UBIQUINONE OXIDOREDUCTASE CHAIN 3"/>
    <property type="match status" value="1"/>
</dbReference>
<keyword evidence="6 7" id="KW-0472">Membrane</keyword>
<accession>A0A953M1X5</accession>
<evidence type="ECO:0000256" key="2">
    <source>
        <dbReference type="ARBA" id="ARBA00008472"/>
    </source>
</evidence>